<evidence type="ECO:0000256" key="1">
    <source>
        <dbReference type="ARBA" id="ARBA00004903"/>
    </source>
</evidence>
<dbReference type="PANTHER" id="PTHR48069:SF3">
    <property type="entry name" value="DIHYDROFOLATE REDUCTASE"/>
    <property type="match status" value="1"/>
</dbReference>
<dbReference type="GO" id="GO:0046654">
    <property type="term" value="P:tetrahydrofolate biosynthetic process"/>
    <property type="evidence" value="ECO:0007669"/>
    <property type="project" value="InterPro"/>
</dbReference>
<reference evidence="11" key="1">
    <citation type="submission" date="2022-01" db="EMBL/GenBank/DDBJ databases">
        <authorList>
            <person name="King R."/>
        </authorList>
    </citation>
    <scope>NUCLEOTIDE SEQUENCE</scope>
</reference>
<dbReference type="InterPro" id="IPR017925">
    <property type="entry name" value="DHFR_CS"/>
</dbReference>
<evidence type="ECO:0000313" key="11">
    <source>
        <dbReference type="EMBL" id="CAH1101981.1"/>
    </source>
</evidence>
<dbReference type="CDD" id="cd00209">
    <property type="entry name" value="DHFR"/>
    <property type="match status" value="1"/>
</dbReference>
<dbReference type="PROSITE" id="PS51330">
    <property type="entry name" value="DHFR_2"/>
    <property type="match status" value="1"/>
</dbReference>
<accession>A0A9P0CPS8</accession>
<dbReference type="Gene3D" id="3.40.430.10">
    <property type="entry name" value="Dihydrofolate Reductase, subunit A"/>
    <property type="match status" value="1"/>
</dbReference>
<dbReference type="InterPro" id="IPR012259">
    <property type="entry name" value="DHFR"/>
</dbReference>
<dbReference type="GO" id="GO:0005739">
    <property type="term" value="C:mitochondrion"/>
    <property type="evidence" value="ECO:0007669"/>
    <property type="project" value="TreeGrafter"/>
</dbReference>
<evidence type="ECO:0000256" key="2">
    <source>
        <dbReference type="ARBA" id="ARBA00009539"/>
    </source>
</evidence>
<evidence type="ECO:0000256" key="9">
    <source>
        <dbReference type="RuleBase" id="RU004474"/>
    </source>
</evidence>
<comment type="function">
    <text evidence="7">Key enzyme in folate metabolism. Catalyzes an essential reaction for de novo glycine and purine synthesis, and for DNA precursor synthesis.</text>
</comment>
<dbReference type="FunFam" id="3.40.430.10:FF:000002">
    <property type="entry name" value="Dihydrofolate reductase"/>
    <property type="match status" value="1"/>
</dbReference>
<gene>
    <name evidence="11" type="ORF">PSYICH_LOCUS3106</name>
</gene>
<evidence type="ECO:0000313" key="12">
    <source>
        <dbReference type="Proteomes" id="UP001153636"/>
    </source>
</evidence>
<evidence type="ECO:0000256" key="3">
    <source>
        <dbReference type="ARBA" id="ARBA00012856"/>
    </source>
</evidence>
<name>A0A9P0CPS8_9CUCU</name>
<evidence type="ECO:0000256" key="5">
    <source>
        <dbReference type="ARBA" id="ARBA00022857"/>
    </source>
</evidence>
<dbReference type="InterPro" id="IPR001796">
    <property type="entry name" value="DHFR_dom"/>
</dbReference>
<dbReference type="PROSITE" id="PS00075">
    <property type="entry name" value="DHFR_1"/>
    <property type="match status" value="1"/>
</dbReference>
<dbReference type="GO" id="GO:0046452">
    <property type="term" value="P:dihydrofolate metabolic process"/>
    <property type="evidence" value="ECO:0007669"/>
    <property type="project" value="TreeGrafter"/>
</dbReference>
<comment type="similarity">
    <text evidence="2 9">Belongs to the dihydrofolate reductase family.</text>
</comment>
<dbReference type="InterPro" id="IPR024072">
    <property type="entry name" value="DHFR-like_dom_sf"/>
</dbReference>
<keyword evidence="5" id="KW-0521">NADP</keyword>
<dbReference type="GO" id="GO:0006730">
    <property type="term" value="P:one-carbon metabolic process"/>
    <property type="evidence" value="ECO:0007669"/>
    <property type="project" value="UniProtKB-KW"/>
</dbReference>
<dbReference type="EC" id="1.5.1.3" evidence="3"/>
<organism evidence="11 12">
    <name type="scientific">Psylliodes chrysocephalus</name>
    <dbReference type="NCBI Taxonomy" id="3402493"/>
    <lineage>
        <taxon>Eukaryota</taxon>
        <taxon>Metazoa</taxon>
        <taxon>Ecdysozoa</taxon>
        <taxon>Arthropoda</taxon>
        <taxon>Hexapoda</taxon>
        <taxon>Insecta</taxon>
        <taxon>Pterygota</taxon>
        <taxon>Neoptera</taxon>
        <taxon>Endopterygota</taxon>
        <taxon>Coleoptera</taxon>
        <taxon>Polyphaga</taxon>
        <taxon>Cucujiformia</taxon>
        <taxon>Chrysomeloidea</taxon>
        <taxon>Chrysomelidae</taxon>
        <taxon>Galerucinae</taxon>
        <taxon>Alticini</taxon>
        <taxon>Psylliodes</taxon>
    </lineage>
</organism>
<evidence type="ECO:0000256" key="8">
    <source>
        <dbReference type="ARBA" id="ARBA00048873"/>
    </source>
</evidence>
<dbReference type="GO" id="GO:0046655">
    <property type="term" value="P:folic acid metabolic process"/>
    <property type="evidence" value="ECO:0007669"/>
    <property type="project" value="TreeGrafter"/>
</dbReference>
<comment type="pathway">
    <text evidence="1">Cofactor biosynthesis; tetrahydrofolate biosynthesis; 5,6,7,8-tetrahydrofolate from 7,8-dihydrofolate: step 1/1.</text>
</comment>
<feature type="domain" description="DHFR" evidence="10">
    <location>
        <begin position="4"/>
        <end position="183"/>
    </location>
</feature>
<dbReference type="GO" id="GO:0050661">
    <property type="term" value="F:NADP binding"/>
    <property type="evidence" value="ECO:0007669"/>
    <property type="project" value="InterPro"/>
</dbReference>
<protein>
    <recommendedName>
        <fullName evidence="3">dihydrofolate reductase</fullName>
        <ecNumber evidence="3">1.5.1.3</ecNumber>
    </recommendedName>
</protein>
<dbReference type="AlphaFoldDB" id="A0A9P0CPS8"/>
<dbReference type="GO" id="GO:0004146">
    <property type="term" value="F:dihydrofolate reductase activity"/>
    <property type="evidence" value="ECO:0007669"/>
    <property type="project" value="UniProtKB-EC"/>
</dbReference>
<dbReference type="Proteomes" id="UP001153636">
    <property type="component" value="Chromosome 12"/>
</dbReference>
<dbReference type="EMBL" id="OV651824">
    <property type="protein sequence ID" value="CAH1101981.1"/>
    <property type="molecule type" value="Genomic_DNA"/>
</dbReference>
<evidence type="ECO:0000256" key="6">
    <source>
        <dbReference type="ARBA" id="ARBA00023002"/>
    </source>
</evidence>
<keyword evidence="4" id="KW-0554">One-carbon metabolism</keyword>
<proteinExistence type="inferred from homology"/>
<keyword evidence="12" id="KW-1185">Reference proteome</keyword>
<evidence type="ECO:0000259" key="10">
    <source>
        <dbReference type="PROSITE" id="PS51330"/>
    </source>
</evidence>
<comment type="catalytic activity">
    <reaction evidence="8">
        <text>(6S)-5,6,7,8-tetrahydrofolate + NADP(+) = 7,8-dihydrofolate + NADPH + H(+)</text>
        <dbReference type="Rhea" id="RHEA:15009"/>
        <dbReference type="ChEBI" id="CHEBI:15378"/>
        <dbReference type="ChEBI" id="CHEBI:57451"/>
        <dbReference type="ChEBI" id="CHEBI:57453"/>
        <dbReference type="ChEBI" id="CHEBI:57783"/>
        <dbReference type="ChEBI" id="CHEBI:58349"/>
        <dbReference type="EC" id="1.5.1.3"/>
    </reaction>
</comment>
<dbReference type="SUPFAM" id="SSF53597">
    <property type="entry name" value="Dihydrofolate reductase-like"/>
    <property type="match status" value="1"/>
</dbReference>
<dbReference type="Pfam" id="PF00186">
    <property type="entry name" value="DHFR_1"/>
    <property type="match status" value="1"/>
</dbReference>
<dbReference type="PRINTS" id="PR00070">
    <property type="entry name" value="DHFR"/>
</dbReference>
<evidence type="ECO:0000256" key="7">
    <source>
        <dbReference type="ARBA" id="ARBA00025067"/>
    </source>
</evidence>
<evidence type="ECO:0000256" key="4">
    <source>
        <dbReference type="ARBA" id="ARBA00022563"/>
    </source>
</evidence>
<keyword evidence="6" id="KW-0560">Oxidoreductase</keyword>
<dbReference type="PANTHER" id="PTHR48069">
    <property type="entry name" value="DIHYDROFOLATE REDUCTASE"/>
    <property type="match status" value="1"/>
</dbReference>
<sequence>MTIKLNLIAAACENMGIGKNNNLPWKLKSEMDYFSRMTSKTIDPTKKNVVIMGRKTWDSIPTKYKPLQNRINFVLSRSNLDLKNCKDVYASNSLESCIEKLEDNAFKSVYETVWVIGGRHIYEAALKSDSFHRLYLTKILKTFDCDTFFPPLPTNLKKVSDPDVPEELQTENGIDYTYNVYENTQFGK</sequence>
<dbReference type="OrthoDB" id="4664297at2759"/>